<dbReference type="Proteomes" id="UP000009168">
    <property type="component" value="Unassembled WGS sequence"/>
</dbReference>
<feature type="compositionally biased region" description="Polar residues" evidence="1">
    <location>
        <begin position="512"/>
        <end position="530"/>
    </location>
</feature>
<keyword evidence="3" id="KW-1185">Reference proteome</keyword>
<dbReference type="KEGG" id="tet:TTHERM_00384870"/>
<evidence type="ECO:0000313" key="2">
    <source>
        <dbReference type="EMBL" id="EAR99043.1"/>
    </source>
</evidence>
<dbReference type="HOGENOM" id="CLU_402016_0_0_1"/>
<dbReference type="InParanoid" id="Q23RK5"/>
<gene>
    <name evidence="2" type="ORF">TTHERM_00384870</name>
</gene>
<feature type="compositionally biased region" description="Polar residues" evidence="1">
    <location>
        <begin position="537"/>
        <end position="576"/>
    </location>
</feature>
<evidence type="ECO:0000313" key="3">
    <source>
        <dbReference type="Proteomes" id="UP000009168"/>
    </source>
</evidence>
<dbReference type="GeneID" id="7822892"/>
<proteinExistence type="predicted"/>
<dbReference type="AlphaFoldDB" id="Q23RK5"/>
<protein>
    <submittedName>
        <fullName evidence="2">Uncharacterized protein</fullName>
    </submittedName>
</protein>
<dbReference type="RefSeq" id="XP_001019288.1">
    <property type="nucleotide sequence ID" value="XM_001019288.1"/>
</dbReference>
<evidence type="ECO:0000256" key="1">
    <source>
        <dbReference type="SAM" id="MobiDB-lite"/>
    </source>
</evidence>
<dbReference type="EMBL" id="GG662644">
    <property type="protein sequence ID" value="EAR99043.1"/>
    <property type="molecule type" value="Genomic_DNA"/>
</dbReference>
<organism evidence="2 3">
    <name type="scientific">Tetrahymena thermophila (strain SB210)</name>
    <dbReference type="NCBI Taxonomy" id="312017"/>
    <lineage>
        <taxon>Eukaryota</taxon>
        <taxon>Sar</taxon>
        <taxon>Alveolata</taxon>
        <taxon>Ciliophora</taxon>
        <taxon>Intramacronucleata</taxon>
        <taxon>Oligohymenophorea</taxon>
        <taxon>Hymenostomatida</taxon>
        <taxon>Tetrahymenina</taxon>
        <taxon>Tetrahymenidae</taxon>
        <taxon>Tetrahymena</taxon>
    </lineage>
</organism>
<sequence length="685" mass="79493">MKQRQINNYQAQQEILPLKQLDTSFQNQKHQQFQQNSNIVIQPQSNIHSHRVLEDQNKQINYFINQEENTTAKAAQQNNLQDSKPLILRVKRYKKKLQSVLGNYQPIQYSPKSVLRKDIMFPKLCEDKQKRKFPNVSNLSIKVDDREDTPPLQNINNNHNLVLYQNSNKVYSSIDQKSLLRDADDHKINYKQELENQSLYLHEIINNKNDKLDTQLKNQNVQKKESLQVVKQQKQPLESYSQFNSIDVQNNSFIQRNARAISQIEHNRKGQSNNGYQAEPIYQQSSKQRYQKLIPQLSSHRESISIDYQQNQTPKQKQIYTSIRHYYPQSSKNSQISIDFEEYFPYKNAQHNSLSGSPNSSSLQLNTLRSSKQSFILPPSGQNNQIKNIQNTGNFPINNKEQSARSTRQSKNNGISAICDSVTSSMQTIPHEDLESSQNKLRSIQVNIFQNQGLKVNKRPQNMQQNKTNQKQLLDSVELLRKKTQNQNKVSLDYQYLEDFTVFPDNATFQQQQSEVINSSRSRQNHQNKNSGKRSGAGQSLPPSSQLNIDTNQQRKSVMSKISNYPNSKKTEINTNDETDLNKIWNKAQLTNNNSPQNEKVQMVNQSLDLQKGHQNNTNHTILSTIQSNITSYDEEIKKITQLQQKNYHDLQNYVNIHLDLINIKTQIRIKSSLAGNNLKNNNQT</sequence>
<name>Q23RK5_TETTS</name>
<feature type="region of interest" description="Disordered" evidence="1">
    <location>
        <begin position="512"/>
        <end position="576"/>
    </location>
</feature>
<accession>Q23RK5</accession>
<reference evidence="3" key="1">
    <citation type="journal article" date="2006" name="PLoS Biol.">
        <title>Macronuclear genome sequence of the ciliate Tetrahymena thermophila, a model eukaryote.</title>
        <authorList>
            <person name="Eisen J.A."/>
            <person name="Coyne R.S."/>
            <person name="Wu M."/>
            <person name="Wu D."/>
            <person name="Thiagarajan M."/>
            <person name="Wortman J.R."/>
            <person name="Badger J.H."/>
            <person name="Ren Q."/>
            <person name="Amedeo P."/>
            <person name="Jones K.M."/>
            <person name="Tallon L.J."/>
            <person name="Delcher A.L."/>
            <person name="Salzberg S.L."/>
            <person name="Silva J.C."/>
            <person name="Haas B.J."/>
            <person name="Majoros W.H."/>
            <person name="Farzad M."/>
            <person name="Carlton J.M."/>
            <person name="Smith R.K. Jr."/>
            <person name="Garg J."/>
            <person name="Pearlman R.E."/>
            <person name="Karrer K.M."/>
            <person name="Sun L."/>
            <person name="Manning G."/>
            <person name="Elde N.C."/>
            <person name="Turkewitz A.P."/>
            <person name="Asai D.J."/>
            <person name="Wilkes D.E."/>
            <person name="Wang Y."/>
            <person name="Cai H."/>
            <person name="Collins K."/>
            <person name="Stewart B.A."/>
            <person name="Lee S.R."/>
            <person name="Wilamowska K."/>
            <person name="Weinberg Z."/>
            <person name="Ruzzo W.L."/>
            <person name="Wloga D."/>
            <person name="Gaertig J."/>
            <person name="Frankel J."/>
            <person name="Tsao C.-C."/>
            <person name="Gorovsky M.A."/>
            <person name="Keeling P.J."/>
            <person name="Waller R.F."/>
            <person name="Patron N.J."/>
            <person name="Cherry J.M."/>
            <person name="Stover N.A."/>
            <person name="Krieger C.J."/>
            <person name="del Toro C."/>
            <person name="Ryder H.F."/>
            <person name="Williamson S.C."/>
            <person name="Barbeau R.A."/>
            <person name="Hamilton E.P."/>
            <person name="Orias E."/>
        </authorList>
    </citation>
    <scope>NUCLEOTIDE SEQUENCE [LARGE SCALE GENOMIC DNA]</scope>
    <source>
        <strain evidence="3">SB210</strain>
    </source>
</reference>